<comment type="caution">
    <text evidence="7">The sequence shown here is derived from an EMBL/GenBank/DDBJ whole genome shotgun (WGS) entry which is preliminary data.</text>
</comment>
<sequence>MKKYLFLKVWVVLIMLTITTTLVSNSTLSKTRVAILILGLSVFKFFGVSFYFMELKKAHIFWKISITIFVVFLTTILVLMR</sequence>
<feature type="transmembrane region" description="Helical" evidence="6">
    <location>
        <begin position="7"/>
        <end position="27"/>
    </location>
</feature>
<evidence type="ECO:0000313" key="7">
    <source>
        <dbReference type="EMBL" id="TEW75290.1"/>
    </source>
</evidence>
<dbReference type="RefSeq" id="WP_134247660.1">
    <property type="nucleotide sequence ID" value="NZ_SNQI01000002.1"/>
</dbReference>
<evidence type="ECO:0008006" key="9">
    <source>
        <dbReference type="Google" id="ProtNLM"/>
    </source>
</evidence>
<evidence type="ECO:0000256" key="2">
    <source>
        <dbReference type="ARBA" id="ARBA00022475"/>
    </source>
</evidence>
<evidence type="ECO:0000256" key="1">
    <source>
        <dbReference type="ARBA" id="ARBA00004651"/>
    </source>
</evidence>
<comment type="subcellular location">
    <subcellularLocation>
        <location evidence="1">Cell membrane</location>
        <topology evidence="1">Multi-pass membrane protein</topology>
    </subcellularLocation>
</comment>
<dbReference type="OrthoDB" id="681046at2"/>
<dbReference type="InterPro" id="IPR005171">
    <property type="entry name" value="Cyt_c_oxidase_su4_prok"/>
</dbReference>
<dbReference type="EMBL" id="SNQI01000002">
    <property type="protein sequence ID" value="TEW75290.1"/>
    <property type="molecule type" value="Genomic_DNA"/>
</dbReference>
<protein>
    <recommendedName>
        <fullName evidence="9">Cytochrome C oxidase subunit IV</fullName>
    </recommendedName>
</protein>
<reference evidence="7 8" key="1">
    <citation type="journal article" date="2011" name="J. Microbiol.">
        <title>Gramella jeungdoensis sp. nov., isolated from a solar saltern in Korea.</title>
        <authorList>
            <person name="Joung Y."/>
            <person name="Kim H."/>
            <person name="Jang T."/>
            <person name="Ahn T.S."/>
            <person name="Joh K."/>
        </authorList>
    </citation>
    <scope>NUCLEOTIDE SEQUENCE [LARGE SCALE GENOMIC DNA]</scope>
    <source>
        <strain evidence="7 8">KCTC 23123</strain>
    </source>
</reference>
<dbReference type="GO" id="GO:0005886">
    <property type="term" value="C:plasma membrane"/>
    <property type="evidence" value="ECO:0007669"/>
    <property type="project" value="UniProtKB-SubCell"/>
</dbReference>
<keyword evidence="2" id="KW-1003">Cell membrane</keyword>
<evidence type="ECO:0000256" key="4">
    <source>
        <dbReference type="ARBA" id="ARBA00022989"/>
    </source>
</evidence>
<dbReference type="Proteomes" id="UP000298517">
    <property type="component" value="Unassembled WGS sequence"/>
</dbReference>
<dbReference type="AlphaFoldDB" id="A0A4Y8AV95"/>
<proteinExistence type="predicted"/>
<keyword evidence="4 6" id="KW-1133">Transmembrane helix</keyword>
<keyword evidence="3 6" id="KW-0812">Transmembrane</keyword>
<evidence type="ECO:0000256" key="6">
    <source>
        <dbReference type="SAM" id="Phobius"/>
    </source>
</evidence>
<evidence type="ECO:0000256" key="3">
    <source>
        <dbReference type="ARBA" id="ARBA00022692"/>
    </source>
</evidence>
<dbReference type="Pfam" id="PF03626">
    <property type="entry name" value="COX4_pro"/>
    <property type="match status" value="1"/>
</dbReference>
<keyword evidence="5 6" id="KW-0472">Membrane</keyword>
<evidence type="ECO:0000256" key="5">
    <source>
        <dbReference type="ARBA" id="ARBA00023136"/>
    </source>
</evidence>
<keyword evidence="8" id="KW-1185">Reference proteome</keyword>
<name>A0A4Y8AV95_9FLAO</name>
<gene>
    <name evidence="7" type="ORF">E2488_07175</name>
</gene>
<organism evidence="7 8">
    <name type="scientific">Gramella jeungdoensis</name>
    <dbReference type="NCBI Taxonomy" id="708091"/>
    <lineage>
        <taxon>Bacteria</taxon>
        <taxon>Pseudomonadati</taxon>
        <taxon>Bacteroidota</taxon>
        <taxon>Flavobacteriia</taxon>
        <taxon>Flavobacteriales</taxon>
        <taxon>Flavobacteriaceae</taxon>
        <taxon>Christiangramia</taxon>
    </lineage>
</organism>
<feature type="transmembrane region" description="Helical" evidence="6">
    <location>
        <begin position="33"/>
        <end position="53"/>
    </location>
</feature>
<evidence type="ECO:0000313" key="8">
    <source>
        <dbReference type="Proteomes" id="UP000298517"/>
    </source>
</evidence>
<accession>A0A4Y8AV95</accession>
<feature type="transmembrane region" description="Helical" evidence="6">
    <location>
        <begin position="60"/>
        <end position="80"/>
    </location>
</feature>